<dbReference type="GO" id="GO:0005524">
    <property type="term" value="F:ATP binding"/>
    <property type="evidence" value="ECO:0007669"/>
    <property type="project" value="UniProtKB-KW"/>
</dbReference>
<gene>
    <name evidence="4" type="ORF">HII31_07900</name>
</gene>
<protein>
    <submittedName>
        <fullName evidence="4">AFG1-like ATPase</fullName>
    </submittedName>
</protein>
<keyword evidence="5" id="KW-1185">Reference proteome</keyword>
<dbReference type="InterPro" id="IPR027417">
    <property type="entry name" value="P-loop_NTPase"/>
</dbReference>
<dbReference type="InterPro" id="IPR005654">
    <property type="entry name" value="ATPase_AFG1-like"/>
</dbReference>
<keyword evidence="2" id="KW-0547">Nucleotide-binding</keyword>
<dbReference type="GO" id="GO:0016887">
    <property type="term" value="F:ATP hydrolysis activity"/>
    <property type="evidence" value="ECO:0007669"/>
    <property type="project" value="InterPro"/>
</dbReference>
<dbReference type="Pfam" id="PF03969">
    <property type="entry name" value="AFG1_ATPase"/>
    <property type="match status" value="1"/>
</dbReference>
<dbReference type="PANTHER" id="PTHR12169:SF26">
    <property type="entry name" value="EF-HAND DOMAIN-CONTAINING PROTEIN"/>
    <property type="match status" value="1"/>
</dbReference>
<evidence type="ECO:0000313" key="5">
    <source>
        <dbReference type="Proteomes" id="UP000660729"/>
    </source>
</evidence>
<reference evidence="4" key="1">
    <citation type="submission" date="2020-04" db="EMBL/GenBank/DDBJ databases">
        <title>Draft genome resource of the tomato pathogen Pseudocercospora fuligena.</title>
        <authorList>
            <person name="Zaccaron A."/>
        </authorList>
    </citation>
    <scope>NUCLEOTIDE SEQUENCE</scope>
    <source>
        <strain evidence="4">PF001</strain>
    </source>
</reference>
<evidence type="ECO:0000256" key="1">
    <source>
        <dbReference type="ARBA" id="ARBA00010322"/>
    </source>
</evidence>
<name>A0A8H6RDW3_9PEZI</name>
<evidence type="ECO:0000256" key="2">
    <source>
        <dbReference type="ARBA" id="ARBA00022741"/>
    </source>
</evidence>
<dbReference type="AlphaFoldDB" id="A0A8H6RDW3"/>
<dbReference type="GO" id="GO:0005739">
    <property type="term" value="C:mitochondrion"/>
    <property type="evidence" value="ECO:0007669"/>
    <property type="project" value="TreeGrafter"/>
</dbReference>
<dbReference type="Gene3D" id="3.40.50.300">
    <property type="entry name" value="P-loop containing nucleotide triphosphate hydrolases"/>
    <property type="match status" value="1"/>
</dbReference>
<dbReference type="PANTHER" id="PTHR12169">
    <property type="entry name" value="ATPASE N2B"/>
    <property type="match status" value="1"/>
</dbReference>
<accession>A0A8H6RDW3</accession>
<comment type="caution">
    <text evidence="4">The sequence shown here is derived from an EMBL/GenBank/DDBJ whole genome shotgun (WGS) entry which is preliminary data.</text>
</comment>
<dbReference type="OrthoDB" id="548867at2759"/>
<dbReference type="Proteomes" id="UP000660729">
    <property type="component" value="Unassembled WGS sequence"/>
</dbReference>
<keyword evidence="3" id="KW-0067">ATP-binding</keyword>
<comment type="similarity">
    <text evidence="1">Belongs to the AFG1 ATPase family.</text>
</comment>
<sequence>MDLFASTLPSTITKRRIHFHEFMMDIHSRLHHARSLPSYSGDPLMKIGRTIREESHILCFDEFQVTDIADAMILARLFGSIWQNGGVMVSTSNRHPDGLYENGLNRDVVLPFIREVQKRCEVWQIGGTQDYRMRGVGGEAHEREENFFTDSKEFYQQLEKALHGRHLEQVSIPVQGGRVLDVSAVTSADDAGKLGVVSGTFEELCQGFLGSADYYALCSSTSTIFISGLHAFSPSDKDFVRRFITLIDLAYETKTRVMCLSEVPLAEVFIKIARSEQKKSGRSMNVKGEGGASSSMMSTFIGETEWSATGLMEASLATGGAGETDVGFAIGRAISRLYEMGAKTYGAKD</sequence>
<evidence type="ECO:0000256" key="3">
    <source>
        <dbReference type="ARBA" id="ARBA00022840"/>
    </source>
</evidence>
<evidence type="ECO:0000313" key="4">
    <source>
        <dbReference type="EMBL" id="KAF7190741.1"/>
    </source>
</evidence>
<dbReference type="NCBIfam" id="NF040713">
    <property type="entry name" value="ZapE"/>
    <property type="match status" value="1"/>
</dbReference>
<proteinExistence type="inferred from homology"/>
<organism evidence="4 5">
    <name type="scientific">Pseudocercospora fuligena</name>
    <dbReference type="NCBI Taxonomy" id="685502"/>
    <lineage>
        <taxon>Eukaryota</taxon>
        <taxon>Fungi</taxon>
        <taxon>Dikarya</taxon>
        <taxon>Ascomycota</taxon>
        <taxon>Pezizomycotina</taxon>
        <taxon>Dothideomycetes</taxon>
        <taxon>Dothideomycetidae</taxon>
        <taxon>Mycosphaerellales</taxon>
        <taxon>Mycosphaerellaceae</taxon>
        <taxon>Pseudocercospora</taxon>
    </lineage>
</organism>
<dbReference type="EMBL" id="JABCIY010000168">
    <property type="protein sequence ID" value="KAF7190741.1"/>
    <property type="molecule type" value="Genomic_DNA"/>
</dbReference>